<dbReference type="GO" id="GO:0042956">
    <property type="term" value="P:maltodextrin transmembrane transport"/>
    <property type="evidence" value="ECO:0007669"/>
    <property type="project" value="TreeGrafter"/>
</dbReference>
<dbReference type="GO" id="GO:0015768">
    <property type="term" value="P:maltose transport"/>
    <property type="evidence" value="ECO:0007669"/>
    <property type="project" value="TreeGrafter"/>
</dbReference>
<dbReference type="GO" id="GO:0055085">
    <property type="term" value="P:transmembrane transport"/>
    <property type="evidence" value="ECO:0007669"/>
    <property type="project" value="InterPro"/>
</dbReference>
<sequence>MKRRTKSSITLSVIAAAAITVTGCSGGGGTATESGGQVTLWVRDYQEAVMQPLADAFNKTHDTQVKVTLVPAGQFVQKLGTAAAGNNAPDIASIDLVFTPYFASVGALADITDKVDSLDYKDDLSPAHVAQGQYEGKTYSVPFTGDVSVLFYNKTLFAEAGLDPESPPKTHQEIADAAAKISALGNGKYGYVFSGACGGCNIFSLTPLIWASGGNVLNEDGTEALLDSPEVTDALTLYRDMWENGDMPKLVQTDNGPNAGPAFQEGKIGMRGDGTFFLSTLADEGKVDFGVTPLPGKDGGSASFAGGDNLSITSGAKNPEGAWEFLEWATGEKAQTQLADASVLPTRMDLLDEIYIPKDPRYQVFADALDKGFVPYSVVENELFNDTNGIWATLIAESVFGGDVEAAQKKAQKAAQALLDEANN</sequence>
<dbReference type="AlphaFoldDB" id="A0A2U1TCN5"/>
<dbReference type="PROSITE" id="PS01037">
    <property type="entry name" value="SBP_BACTERIAL_1"/>
    <property type="match status" value="1"/>
</dbReference>
<dbReference type="PANTHER" id="PTHR30061">
    <property type="entry name" value="MALTOSE-BINDING PERIPLASMIC PROTEIN"/>
    <property type="match status" value="1"/>
</dbReference>
<dbReference type="PROSITE" id="PS51257">
    <property type="entry name" value="PROKAR_LIPOPROTEIN"/>
    <property type="match status" value="1"/>
</dbReference>
<dbReference type="SUPFAM" id="SSF53850">
    <property type="entry name" value="Periplasmic binding protein-like II"/>
    <property type="match status" value="1"/>
</dbReference>
<protein>
    <submittedName>
        <fullName evidence="5">Sugar ABC transporter substrate-binding protein</fullName>
    </submittedName>
</protein>
<feature type="chain" id="PRO_5039633381" evidence="4">
    <location>
        <begin position="27"/>
        <end position="424"/>
    </location>
</feature>
<dbReference type="EMBL" id="QEFB01000011">
    <property type="protein sequence ID" value="PWC06657.1"/>
    <property type="molecule type" value="Genomic_DNA"/>
</dbReference>
<keyword evidence="3 4" id="KW-0732">Signal</keyword>
<dbReference type="Gene3D" id="3.40.190.10">
    <property type="entry name" value="Periplasmic binding protein-like II"/>
    <property type="match status" value="2"/>
</dbReference>
<evidence type="ECO:0000313" key="6">
    <source>
        <dbReference type="Proteomes" id="UP000244962"/>
    </source>
</evidence>
<name>A0A2U1TCN5_9MICO</name>
<organism evidence="5 6">
    <name type="scientific">Mycetocola zhujimingii</name>
    <dbReference type="NCBI Taxonomy" id="2079792"/>
    <lineage>
        <taxon>Bacteria</taxon>
        <taxon>Bacillati</taxon>
        <taxon>Actinomycetota</taxon>
        <taxon>Actinomycetes</taxon>
        <taxon>Micrococcales</taxon>
        <taxon>Microbacteriaceae</taxon>
        <taxon>Mycetocola</taxon>
    </lineage>
</organism>
<comment type="similarity">
    <text evidence="1">Belongs to the bacterial solute-binding protein 1 family.</text>
</comment>
<dbReference type="InterPro" id="IPR006061">
    <property type="entry name" value="SBP_1_CS"/>
</dbReference>
<evidence type="ECO:0000256" key="1">
    <source>
        <dbReference type="ARBA" id="ARBA00008520"/>
    </source>
</evidence>
<gene>
    <name evidence="5" type="ORF">DF223_10360</name>
</gene>
<dbReference type="CDD" id="cd13585">
    <property type="entry name" value="PBP2_TMBP_like"/>
    <property type="match status" value="1"/>
</dbReference>
<keyword evidence="6" id="KW-1185">Reference proteome</keyword>
<evidence type="ECO:0000256" key="3">
    <source>
        <dbReference type="ARBA" id="ARBA00022729"/>
    </source>
</evidence>
<evidence type="ECO:0000256" key="4">
    <source>
        <dbReference type="SAM" id="SignalP"/>
    </source>
</evidence>
<evidence type="ECO:0000256" key="2">
    <source>
        <dbReference type="ARBA" id="ARBA00022448"/>
    </source>
</evidence>
<dbReference type="RefSeq" id="WP_108963102.1">
    <property type="nucleotide sequence ID" value="NZ_QEFB01000011.1"/>
</dbReference>
<keyword evidence="2" id="KW-0813">Transport</keyword>
<dbReference type="PANTHER" id="PTHR30061:SF50">
    <property type="entry name" value="MALTOSE_MALTODEXTRIN-BINDING PERIPLASMIC PROTEIN"/>
    <property type="match status" value="1"/>
</dbReference>
<evidence type="ECO:0000313" key="5">
    <source>
        <dbReference type="EMBL" id="PWC06657.1"/>
    </source>
</evidence>
<feature type="signal peptide" evidence="4">
    <location>
        <begin position="1"/>
        <end position="26"/>
    </location>
</feature>
<proteinExistence type="inferred from homology"/>
<reference evidence="6" key="1">
    <citation type="submission" date="2018-04" db="EMBL/GenBank/DDBJ databases">
        <authorList>
            <person name="Liu S."/>
            <person name="Wang Z."/>
            <person name="Li J."/>
        </authorList>
    </citation>
    <scope>NUCLEOTIDE SEQUENCE [LARGE SCALE GENOMIC DNA]</scope>
    <source>
        <strain evidence="6">622</strain>
    </source>
</reference>
<dbReference type="Proteomes" id="UP000244962">
    <property type="component" value="Unassembled WGS sequence"/>
</dbReference>
<comment type="caution">
    <text evidence="5">The sequence shown here is derived from an EMBL/GenBank/DDBJ whole genome shotgun (WGS) entry which is preliminary data.</text>
</comment>
<accession>A0A2U1TCN5</accession>
<dbReference type="Pfam" id="PF01547">
    <property type="entry name" value="SBP_bac_1"/>
    <property type="match status" value="1"/>
</dbReference>
<dbReference type="InterPro" id="IPR006059">
    <property type="entry name" value="SBP"/>
</dbReference>
<dbReference type="GO" id="GO:0055052">
    <property type="term" value="C:ATP-binding cassette (ABC) transporter complex, substrate-binding subunit-containing"/>
    <property type="evidence" value="ECO:0007669"/>
    <property type="project" value="TreeGrafter"/>
</dbReference>
<dbReference type="GO" id="GO:1901982">
    <property type="term" value="F:maltose binding"/>
    <property type="evidence" value="ECO:0007669"/>
    <property type="project" value="TreeGrafter"/>
</dbReference>